<keyword evidence="4" id="KW-0653">Protein transport</keyword>
<evidence type="ECO:0000256" key="7">
    <source>
        <dbReference type="ARBA" id="ARBA00023242"/>
    </source>
</evidence>
<feature type="compositionally biased region" description="Polar residues" evidence="8">
    <location>
        <begin position="445"/>
        <end position="460"/>
    </location>
</feature>
<keyword evidence="6" id="KW-0906">Nuclear pore complex</keyword>
<keyword evidence="5" id="KW-0811">Translocation</keyword>
<keyword evidence="7" id="KW-0539">Nucleus</keyword>
<evidence type="ECO:0000256" key="3">
    <source>
        <dbReference type="ARBA" id="ARBA00022816"/>
    </source>
</evidence>
<evidence type="ECO:0000313" key="11">
    <source>
        <dbReference type="Proteomes" id="UP000759537"/>
    </source>
</evidence>
<feature type="compositionally biased region" description="Low complexity" evidence="8">
    <location>
        <begin position="530"/>
        <end position="552"/>
    </location>
</feature>
<feature type="compositionally biased region" description="Low complexity" evidence="8">
    <location>
        <begin position="320"/>
        <end position="331"/>
    </location>
</feature>
<dbReference type="InterPro" id="IPR000156">
    <property type="entry name" value="Ran_bind_dom"/>
</dbReference>
<feature type="region of interest" description="Disordered" evidence="8">
    <location>
        <begin position="244"/>
        <end position="511"/>
    </location>
</feature>
<evidence type="ECO:0000313" key="10">
    <source>
        <dbReference type="EMBL" id="KAF8482892.1"/>
    </source>
</evidence>
<dbReference type="PROSITE" id="PS50196">
    <property type="entry name" value="RANBD1"/>
    <property type="match status" value="1"/>
</dbReference>
<feature type="region of interest" description="Disordered" evidence="8">
    <location>
        <begin position="187"/>
        <end position="213"/>
    </location>
</feature>
<dbReference type="PANTHER" id="PTHR38697">
    <property type="entry name" value="NUCLEAR PORE COMPLEX PROTEIN SIMILAR TO S. CEREVISIAE NUP2 (EUROFUNG)"/>
    <property type="match status" value="1"/>
</dbReference>
<feature type="region of interest" description="Disordered" evidence="8">
    <location>
        <begin position="1"/>
        <end position="141"/>
    </location>
</feature>
<feature type="compositionally biased region" description="Low complexity" evidence="8">
    <location>
        <begin position="247"/>
        <end position="292"/>
    </location>
</feature>
<protein>
    <recommendedName>
        <fullName evidence="9">RanBD1 domain-containing protein</fullName>
    </recommendedName>
</protein>
<dbReference type="OrthoDB" id="185618at2759"/>
<feature type="compositionally biased region" description="Polar residues" evidence="8">
    <location>
        <begin position="573"/>
        <end position="583"/>
    </location>
</feature>
<dbReference type="InterPro" id="IPR053074">
    <property type="entry name" value="NPC_Nucleoporin"/>
</dbReference>
<dbReference type="CDD" id="cd13170">
    <property type="entry name" value="RanBD_NUP50"/>
    <property type="match status" value="1"/>
</dbReference>
<gene>
    <name evidence="10" type="ORF">DFH94DRAFT_691056</name>
</gene>
<dbReference type="SMART" id="SM00160">
    <property type="entry name" value="RanBD"/>
    <property type="match status" value="1"/>
</dbReference>
<comment type="caution">
    <text evidence="10">The sequence shown here is derived from an EMBL/GenBank/DDBJ whole genome shotgun (WGS) entry which is preliminary data.</text>
</comment>
<dbReference type="Gene3D" id="2.30.29.30">
    <property type="entry name" value="Pleckstrin-homology domain (PH domain)/Phosphotyrosine-binding domain (PTB)"/>
    <property type="match status" value="1"/>
</dbReference>
<name>A0A9P5MZZ3_9AGAM</name>
<accession>A0A9P5MZZ3</accession>
<reference evidence="10" key="2">
    <citation type="journal article" date="2020" name="Nat. Commun.">
        <title>Large-scale genome sequencing of mycorrhizal fungi provides insights into the early evolution of symbiotic traits.</title>
        <authorList>
            <person name="Miyauchi S."/>
            <person name="Kiss E."/>
            <person name="Kuo A."/>
            <person name="Drula E."/>
            <person name="Kohler A."/>
            <person name="Sanchez-Garcia M."/>
            <person name="Morin E."/>
            <person name="Andreopoulos B."/>
            <person name="Barry K.W."/>
            <person name="Bonito G."/>
            <person name="Buee M."/>
            <person name="Carver A."/>
            <person name="Chen C."/>
            <person name="Cichocki N."/>
            <person name="Clum A."/>
            <person name="Culley D."/>
            <person name="Crous P.W."/>
            <person name="Fauchery L."/>
            <person name="Girlanda M."/>
            <person name="Hayes R.D."/>
            <person name="Keri Z."/>
            <person name="LaButti K."/>
            <person name="Lipzen A."/>
            <person name="Lombard V."/>
            <person name="Magnuson J."/>
            <person name="Maillard F."/>
            <person name="Murat C."/>
            <person name="Nolan M."/>
            <person name="Ohm R.A."/>
            <person name="Pangilinan J."/>
            <person name="Pereira M.F."/>
            <person name="Perotto S."/>
            <person name="Peter M."/>
            <person name="Pfister S."/>
            <person name="Riley R."/>
            <person name="Sitrit Y."/>
            <person name="Stielow J.B."/>
            <person name="Szollosi G."/>
            <person name="Zifcakova L."/>
            <person name="Stursova M."/>
            <person name="Spatafora J.W."/>
            <person name="Tedersoo L."/>
            <person name="Vaario L.M."/>
            <person name="Yamada A."/>
            <person name="Yan M."/>
            <person name="Wang P."/>
            <person name="Xu J."/>
            <person name="Bruns T."/>
            <person name="Baldrian P."/>
            <person name="Vilgalys R."/>
            <person name="Dunand C."/>
            <person name="Henrissat B."/>
            <person name="Grigoriev I.V."/>
            <person name="Hibbett D."/>
            <person name="Nagy L.G."/>
            <person name="Martin F.M."/>
        </authorList>
    </citation>
    <scope>NUCLEOTIDE SEQUENCE</scope>
    <source>
        <strain evidence="10">Prilba</strain>
    </source>
</reference>
<organism evidence="10 11">
    <name type="scientific">Russula ochroleuca</name>
    <dbReference type="NCBI Taxonomy" id="152965"/>
    <lineage>
        <taxon>Eukaryota</taxon>
        <taxon>Fungi</taxon>
        <taxon>Dikarya</taxon>
        <taxon>Basidiomycota</taxon>
        <taxon>Agaricomycotina</taxon>
        <taxon>Agaricomycetes</taxon>
        <taxon>Russulales</taxon>
        <taxon>Russulaceae</taxon>
        <taxon>Russula</taxon>
    </lineage>
</organism>
<feature type="compositionally biased region" description="Low complexity" evidence="8">
    <location>
        <begin position="496"/>
        <end position="509"/>
    </location>
</feature>
<dbReference type="GO" id="GO:0005643">
    <property type="term" value="C:nuclear pore"/>
    <property type="evidence" value="ECO:0007669"/>
    <property type="project" value="UniProtKB-SubCell"/>
</dbReference>
<dbReference type="GO" id="GO:0015031">
    <property type="term" value="P:protein transport"/>
    <property type="evidence" value="ECO:0007669"/>
    <property type="project" value="UniProtKB-KW"/>
</dbReference>
<evidence type="ECO:0000256" key="6">
    <source>
        <dbReference type="ARBA" id="ARBA00023132"/>
    </source>
</evidence>
<dbReference type="SUPFAM" id="SSF50729">
    <property type="entry name" value="PH domain-like"/>
    <property type="match status" value="1"/>
</dbReference>
<dbReference type="InterPro" id="IPR011993">
    <property type="entry name" value="PH-like_dom_sf"/>
</dbReference>
<comment type="subcellular location">
    <subcellularLocation>
        <location evidence="1">Nucleus</location>
        <location evidence="1">Nuclear pore complex</location>
    </subcellularLocation>
</comment>
<evidence type="ECO:0000259" key="9">
    <source>
        <dbReference type="PROSITE" id="PS50196"/>
    </source>
</evidence>
<dbReference type="InterPro" id="IPR015007">
    <property type="entry name" value="NUP2/50/61"/>
</dbReference>
<dbReference type="Proteomes" id="UP000759537">
    <property type="component" value="Unassembled WGS sequence"/>
</dbReference>
<evidence type="ECO:0000256" key="5">
    <source>
        <dbReference type="ARBA" id="ARBA00023010"/>
    </source>
</evidence>
<feature type="compositionally biased region" description="Basic and acidic residues" evidence="8">
    <location>
        <begin position="362"/>
        <end position="374"/>
    </location>
</feature>
<feature type="compositionally biased region" description="Basic and acidic residues" evidence="8">
    <location>
        <begin position="30"/>
        <end position="41"/>
    </location>
</feature>
<dbReference type="Pfam" id="PF08911">
    <property type="entry name" value="NUP50"/>
    <property type="match status" value="1"/>
</dbReference>
<feature type="compositionally biased region" description="Low complexity" evidence="8">
    <location>
        <begin position="68"/>
        <end position="90"/>
    </location>
</feature>
<feature type="domain" description="RanBD1" evidence="9">
    <location>
        <begin position="607"/>
        <end position="676"/>
    </location>
</feature>
<feature type="compositionally biased region" description="Basic and acidic residues" evidence="8">
    <location>
        <begin position="1"/>
        <end position="13"/>
    </location>
</feature>
<keyword evidence="11" id="KW-1185">Reference proteome</keyword>
<dbReference type="EMBL" id="WHVB01000005">
    <property type="protein sequence ID" value="KAF8482892.1"/>
    <property type="molecule type" value="Genomic_DNA"/>
</dbReference>
<feature type="compositionally biased region" description="Low complexity" evidence="8">
    <location>
        <begin position="339"/>
        <end position="348"/>
    </location>
</feature>
<proteinExistence type="predicted"/>
<reference evidence="10" key="1">
    <citation type="submission" date="2019-10" db="EMBL/GenBank/DDBJ databases">
        <authorList>
            <consortium name="DOE Joint Genome Institute"/>
            <person name="Kuo A."/>
            <person name="Miyauchi S."/>
            <person name="Kiss E."/>
            <person name="Drula E."/>
            <person name="Kohler A."/>
            <person name="Sanchez-Garcia M."/>
            <person name="Andreopoulos B."/>
            <person name="Barry K.W."/>
            <person name="Bonito G."/>
            <person name="Buee M."/>
            <person name="Carver A."/>
            <person name="Chen C."/>
            <person name="Cichocki N."/>
            <person name="Clum A."/>
            <person name="Culley D."/>
            <person name="Crous P.W."/>
            <person name="Fauchery L."/>
            <person name="Girlanda M."/>
            <person name="Hayes R."/>
            <person name="Keri Z."/>
            <person name="LaButti K."/>
            <person name="Lipzen A."/>
            <person name="Lombard V."/>
            <person name="Magnuson J."/>
            <person name="Maillard F."/>
            <person name="Morin E."/>
            <person name="Murat C."/>
            <person name="Nolan M."/>
            <person name="Ohm R."/>
            <person name="Pangilinan J."/>
            <person name="Pereira M."/>
            <person name="Perotto S."/>
            <person name="Peter M."/>
            <person name="Riley R."/>
            <person name="Sitrit Y."/>
            <person name="Stielow B."/>
            <person name="Szollosi G."/>
            <person name="Zifcakova L."/>
            <person name="Stursova M."/>
            <person name="Spatafora J.W."/>
            <person name="Tedersoo L."/>
            <person name="Vaario L.-M."/>
            <person name="Yamada A."/>
            <person name="Yan M."/>
            <person name="Wang P."/>
            <person name="Xu J."/>
            <person name="Bruns T."/>
            <person name="Baldrian P."/>
            <person name="Vilgalys R."/>
            <person name="Henrissat B."/>
            <person name="Grigoriev I.V."/>
            <person name="Hibbett D."/>
            <person name="Nagy L.G."/>
            <person name="Martin F.M."/>
        </authorList>
    </citation>
    <scope>NUCLEOTIDE SEQUENCE</scope>
    <source>
        <strain evidence="10">Prilba</strain>
    </source>
</reference>
<feature type="compositionally biased region" description="Low complexity" evidence="8">
    <location>
        <begin position="383"/>
        <end position="412"/>
    </location>
</feature>
<feature type="compositionally biased region" description="Basic and acidic residues" evidence="8">
    <location>
        <begin position="416"/>
        <end position="428"/>
    </location>
</feature>
<feature type="compositionally biased region" description="Low complexity" evidence="8">
    <location>
        <begin position="198"/>
        <end position="213"/>
    </location>
</feature>
<dbReference type="AlphaFoldDB" id="A0A9P5MZZ3"/>
<keyword evidence="2" id="KW-0813">Transport</keyword>
<dbReference type="Pfam" id="PF00638">
    <property type="entry name" value="Ran_BP1"/>
    <property type="match status" value="1"/>
</dbReference>
<dbReference type="GO" id="GO:0051028">
    <property type="term" value="P:mRNA transport"/>
    <property type="evidence" value="ECO:0007669"/>
    <property type="project" value="UniProtKB-KW"/>
</dbReference>
<evidence type="ECO:0000256" key="2">
    <source>
        <dbReference type="ARBA" id="ARBA00022448"/>
    </source>
</evidence>
<evidence type="ECO:0000256" key="4">
    <source>
        <dbReference type="ARBA" id="ARBA00022927"/>
    </source>
</evidence>
<evidence type="ECO:0000256" key="1">
    <source>
        <dbReference type="ARBA" id="ARBA00004567"/>
    </source>
</evidence>
<dbReference type="PANTHER" id="PTHR38697:SF1">
    <property type="entry name" value="NUCLEAR PORE COMPLEX PROTEIN SIMILAR TO S. CEREVISIAE NUP2 (EUROFUNG)"/>
    <property type="match status" value="1"/>
</dbReference>
<evidence type="ECO:0000256" key="8">
    <source>
        <dbReference type="SAM" id="MobiDB-lite"/>
    </source>
</evidence>
<feature type="region of interest" description="Disordered" evidence="8">
    <location>
        <begin position="530"/>
        <end position="612"/>
    </location>
</feature>
<sequence length="734" mass="75054">MKRGAEKQLSKDDNPDDEVEEVQSGFQIAKESELARREIRGLPRRRSPAVAPAIPPPSTTQPAASQRFGSFSGFGATTGGPSPFSFAPSPLAQKPADAPAVSESASNATKKFASFLGPSSTAGPKPVVSSETPKEDASGDTDEVALRYYTSLRGLNSSFLSAVSKALESDPFVDIADILEQYKKHRVSVQQDYDGKSSHAPPSKPSVPAAPFSIPKPVTAAMMPIPPPSFAGFVSAPSFAAPTTGFTPSPAAPTTDPSPFGSSSAAPASSDPKPVSAASSSPFSSFTGAATSYSPFKPATFQTPKEAESTPPVNPPFSLGAFAPSSASGTFSFGGGTSLPGTSSLLFGNPPKTSTLFGSDKSAPEEKDKEKDKPASSTPPPASFSFALAPGAKLFKDTTTGSSGSSIFGASTMTKSAEEKDNKEKDKAAAPPPSNLFGGPFGAPSKSTPFTFGTTASAATPAQFGFGVSPGGSEGSSPPPPKAGSIGFSFGSPSRTSSQATTSTTTTAAPGSVFGFTSTMSASAPGAAAAATAGGTTGTTESTPASTNASTPTPTPAPAPATAVPTLFDAPSSAATRGNTPATEGSLEEDGLARTQSPGLHGGEGEGEEDEETTYTVKAKVFKFTTDREGAPTWSDMGIGMLRLKKHKENNTRRIILRANNTGKIVINFRIYPGLQPKRTGKAVAFTGHITSPGKDTQSVQYRLRVSTEQSATELVEAIEHEVRLVQANSSPST</sequence>
<keyword evidence="3" id="KW-0509">mRNA transport</keyword>